<keyword evidence="1 2" id="KW-0378">Hydrolase</keyword>
<dbReference type="PROSITE" id="PS51462">
    <property type="entry name" value="NUDIX"/>
    <property type="match status" value="1"/>
</dbReference>
<dbReference type="Proteomes" id="UP000245884">
    <property type="component" value="Unassembled WGS sequence"/>
</dbReference>
<feature type="domain" description="Nudix hydrolase" evidence="3">
    <location>
        <begin position="114"/>
        <end position="281"/>
    </location>
</feature>
<dbReference type="GO" id="GO:0005634">
    <property type="term" value="C:nucleus"/>
    <property type="evidence" value="ECO:0007669"/>
    <property type="project" value="TreeGrafter"/>
</dbReference>
<dbReference type="InterPro" id="IPR000086">
    <property type="entry name" value="NUDIX_hydrolase_dom"/>
</dbReference>
<dbReference type="InterPro" id="IPR020084">
    <property type="entry name" value="NUDIX_hydrolase_CS"/>
</dbReference>
<dbReference type="InterPro" id="IPR020476">
    <property type="entry name" value="Nudix_hydrolase"/>
</dbReference>
<name>A0A316UW06_9BASI</name>
<evidence type="ECO:0000313" key="5">
    <source>
        <dbReference type="Proteomes" id="UP000245884"/>
    </source>
</evidence>
<gene>
    <name evidence="4" type="ORF">BDZ90DRAFT_231171</name>
</gene>
<dbReference type="CDD" id="cd18888">
    <property type="entry name" value="NUDIX_ADPRase_Nudt5"/>
    <property type="match status" value="1"/>
</dbReference>
<keyword evidence="5" id="KW-1185">Reference proteome</keyword>
<protein>
    <recommendedName>
        <fullName evidence="3">Nudix hydrolase domain-containing protein</fullName>
    </recommendedName>
</protein>
<dbReference type="InterPro" id="IPR015797">
    <property type="entry name" value="NUDIX_hydrolase-like_dom_sf"/>
</dbReference>
<dbReference type="OrthoDB" id="10249920at2759"/>
<dbReference type="PANTHER" id="PTHR11839:SF1">
    <property type="entry name" value="ADP-SUGAR PYROPHOSPHATASE"/>
    <property type="match status" value="1"/>
</dbReference>
<evidence type="ECO:0000256" key="2">
    <source>
        <dbReference type="RuleBase" id="RU003476"/>
    </source>
</evidence>
<sequence>MLLTSSRAISSRLAPYCPLLATTRSATHTQPKGHIASTATLPPSSFHTSIRLSKSTTTMSTGTPATDSKILSTNRLETDQFKWVSLRSIQWRDPTGRDRKWETAERPTRKGSAVDAVAILGLIARPSSREDPEVILVSQFRPPVMVAEEERKEAKEVKSKGLVIELPAGLVDEGEGPEQTAMRELKEETGYEVGNDGDGSGQTSKVLEVSRTMYSDPGCSMACMTLVCVRIDLASDDSPPPVAEPDEGEFVERRLVKLKGLYGELKRLQKEEGYEVDARLMHLAYGVGLREMFGLDGKGPGQGQRAKQ</sequence>
<dbReference type="PRINTS" id="PR00502">
    <property type="entry name" value="NUDIXFAMILY"/>
</dbReference>
<dbReference type="Gene3D" id="3.90.79.10">
    <property type="entry name" value="Nucleoside Triphosphate Pyrophosphohydrolase"/>
    <property type="match status" value="1"/>
</dbReference>
<dbReference type="GO" id="GO:0006753">
    <property type="term" value="P:nucleoside phosphate metabolic process"/>
    <property type="evidence" value="ECO:0007669"/>
    <property type="project" value="TreeGrafter"/>
</dbReference>
<reference evidence="4 5" key="1">
    <citation type="journal article" date="2018" name="Mol. Biol. Evol.">
        <title>Broad Genomic Sampling Reveals a Smut Pathogenic Ancestry of the Fungal Clade Ustilaginomycotina.</title>
        <authorList>
            <person name="Kijpornyongpan T."/>
            <person name="Mondo S.J."/>
            <person name="Barry K."/>
            <person name="Sandor L."/>
            <person name="Lee J."/>
            <person name="Lipzen A."/>
            <person name="Pangilinan J."/>
            <person name="LaButti K."/>
            <person name="Hainaut M."/>
            <person name="Henrissat B."/>
            <person name="Grigoriev I.V."/>
            <person name="Spatafora J.W."/>
            <person name="Aime M.C."/>
        </authorList>
    </citation>
    <scope>NUCLEOTIDE SEQUENCE [LARGE SCALE GENOMIC DNA]</scope>
    <source>
        <strain evidence="4 5">MCA 5214</strain>
    </source>
</reference>
<dbReference type="STRING" id="1569628.A0A316UW06"/>
<dbReference type="GO" id="GO:0019693">
    <property type="term" value="P:ribose phosphate metabolic process"/>
    <property type="evidence" value="ECO:0007669"/>
    <property type="project" value="TreeGrafter"/>
</dbReference>
<dbReference type="EMBL" id="KZ819664">
    <property type="protein sequence ID" value="PWN29184.1"/>
    <property type="molecule type" value="Genomic_DNA"/>
</dbReference>
<dbReference type="PANTHER" id="PTHR11839">
    <property type="entry name" value="UDP/ADP-SUGAR PYROPHOSPHATASE"/>
    <property type="match status" value="1"/>
</dbReference>
<dbReference type="RefSeq" id="XP_025363796.1">
    <property type="nucleotide sequence ID" value="XM_025505748.1"/>
</dbReference>
<dbReference type="SUPFAM" id="SSF55811">
    <property type="entry name" value="Nudix"/>
    <property type="match status" value="1"/>
</dbReference>
<organism evidence="4 5">
    <name type="scientific">Jaminaea rosea</name>
    <dbReference type="NCBI Taxonomy" id="1569628"/>
    <lineage>
        <taxon>Eukaryota</taxon>
        <taxon>Fungi</taxon>
        <taxon>Dikarya</taxon>
        <taxon>Basidiomycota</taxon>
        <taxon>Ustilaginomycotina</taxon>
        <taxon>Exobasidiomycetes</taxon>
        <taxon>Microstromatales</taxon>
        <taxon>Microstromatales incertae sedis</taxon>
        <taxon>Jaminaea</taxon>
    </lineage>
</organism>
<dbReference type="GO" id="GO:0047631">
    <property type="term" value="F:ADP-ribose diphosphatase activity"/>
    <property type="evidence" value="ECO:0007669"/>
    <property type="project" value="TreeGrafter"/>
</dbReference>
<evidence type="ECO:0000256" key="1">
    <source>
        <dbReference type="ARBA" id="ARBA00022801"/>
    </source>
</evidence>
<accession>A0A316UW06</accession>
<evidence type="ECO:0000259" key="3">
    <source>
        <dbReference type="PROSITE" id="PS51462"/>
    </source>
</evidence>
<comment type="similarity">
    <text evidence="2">Belongs to the Nudix hydrolase family.</text>
</comment>
<dbReference type="AlphaFoldDB" id="A0A316UW06"/>
<dbReference type="Pfam" id="PF00293">
    <property type="entry name" value="NUDIX"/>
    <property type="match status" value="1"/>
</dbReference>
<evidence type="ECO:0000313" key="4">
    <source>
        <dbReference type="EMBL" id="PWN29184.1"/>
    </source>
</evidence>
<proteinExistence type="inferred from homology"/>
<dbReference type="GeneID" id="37027571"/>
<dbReference type="PROSITE" id="PS00893">
    <property type="entry name" value="NUDIX_BOX"/>
    <property type="match status" value="1"/>
</dbReference>